<dbReference type="CDD" id="cd04301">
    <property type="entry name" value="NAT_SF"/>
    <property type="match status" value="1"/>
</dbReference>
<evidence type="ECO:0000259" key="1">
    <source>
        <dbReference type="PROSITE" id="PS51186"/>
    </source>
</evidence>
<proteinExistence type="predicted"/>
<dbReference type="InterPro" id="IPR016181">
    <property type="entry name" value="Acyl_CoA_acyltransferase"/>
</dbReference>
<dbReference type="SUPFAM" id="SSF55729">
    <property type="entry name" value="Acyl-CoA N-acyltransferases (Nat)"/>
    <property type="match status" value="1"/>
</dbReference>
<evidence type="ECO:0000313" key="3">
    <source>
        <dbReference type="Proteomes" id="UP000601223"/>
    </source>
</evidence>
<dbReference type="GO" id="GO:0016747">
    <property type="term" value="F:acyltransferase activity, transferring groups other than amino-acyl groups"/>
    <property type="evidence" value="ECO:0007669"/>
    <property type="project" value="InterPro"/>
</dbReference>
<reference evidence="2 3" key="1">
    <citation type="submission" date="2021-01" db="EMBL/GenBank/DDBJ databases">
        <title>Whole genome shotgun sequence of Catellatospora bangladeshensis NBRC 107357.</title>
        <authorList>
            <person name="Komaki H."/>
            <person name="Tamura T."/>
        </authorList>
    </citation>
    <scope>NUCLEOTIDE SEQUENCE [LARGE SCALE GENOMIC DNA]</scope>
    <source>
        <strain evidence="2 3">NBRC 107357</strain>
    </source>
</reference>
<feature type="domain" description="N-acetyltransferase" evidence="1">
    <location>
        <begin position="129"/>
        <end position="268"/>
    </location>
</feature>
<keyword evidence="3" id="KW-1185">Reference proteome</keyword>
<dbReference type="InterPro" id="IPR000182">
    <property type="entry name" value="GNAT_dom"/>
</dbReference>
<dbReference type="Gene3D" id="3.40.630.30">
    <property type="match status" value="1"/>
</dbReference>
<name>A0A8J3JTY9_9ACTN</name>
<organism evidence="2 3">
    <name type="scientific">Catellatospora bangladeshensis</name>
    <dbReference type="NCBI Taxonomy" id="310355"/>
    <lineage>
        <taxon>Bacteria</taxon>
        <taxon>Bacillati</taxon>
        <taxon>Actinomycetota</taxon>
        <taxon>Actinomycetes</taxon>
        <taxon>Micromonosporales</taxon>
        <taxon>Micromonosporaceae</taxon>
        <taxon>Catellatospora</taxon>
    </lineage>
</organism>
<gene>
    <name evidence="2" type="ORF">Cba03nite_50680</name>
</gene>
<dbReference type="Proteomes" id="UP000601223">
    <property type="component" value="Unassembled WGS sequence"/>
</dbReference>
<dbReference type="EMBL" id="BONF01000031">
    <property type="protein sequence ID" value="GIF83719.1"/>
    <property type="molecule type" value="Genomic_DNA"/>
</dbReference>
<dbReference type="PROSITE" id="PS51186">
    <property type="entry name" value="GNAT"/>
    <property type="match status" value="1"/>
</dbReference>
<accession>A0A8J3JTY9</accession>
<protein>
    <submittedName>
        <fullName evidence="2">N-acetyltransferase</fullName>
    </submittedName>
</protein>
<dbReference type="RefSeq" id="WP_203750926.1">
    <property type="nucleotide sequence ID" value="NZ_BONF01000031.1"/>
</dbReference>
<comment type="caution">
    <text evidence="2">The sequence shown here is derived from an EMBL/GenBank/DDBJ whole genome shotgun (WGS) entry which is preliminary data.</text>
</comment>
<evidence type="ECO:0000313" key="2">
    <source>
        <dbReference type="EMBL" id="GIF83719.1"/>
    </source>
</evidence>
<dbReference type="Pfam" id="PF00583">
    <property type="entry name" value="Acetyltransf_1"/>
    <property type="match status" value="1"/>
</dbReference>
<dbReference type="AlphaFoldDB" id="A0A8J3JTY9"/>
<sequence length="268" mass="29432">MTSELDRDALLRAYDTQLRSETPDPLPEGVTVEHDGPVIRISGLDHGGFVTYRDVSHLPGDELDALIARQRDFYAARGEQVEWKLRGHDKPADLPERLVAAGFVPEELEAVVIGLAEPLAKPPVLPEGVTLREVTERADLARIVAMEEAVWQADRSHLLSGLSREIAADPQGLTVVVAEAGDLVVSAGWVRYEKGTEFAGLWGGSTLEEWRGKGIYKALVAHRAIRAVERGYRYLQVDASPDSRPILERLGLVTVTTTTPYIWSPPTA</sequence>